<comment type="catalytic activity">
    <reaction evidence="6 7">
        <text>(2S)-2-hydroxy-3-oxobutyl phosphate + 5-amino-6-(D-ribitylamino)uracil = 6,7-dimethyl-8-(1-D-ribityl)lumazine + phosphate + 2 H2O + H(+)</text>
        <dbReference type="Rhea" id="RHEA:26152"/>
        <dbReference type="ChEBI" id="CHEBI:15377"/>
        <dbReference type="ChEBI" id="CHEBI:15378"/>
        <dbReference type="ChEBI" id="CHEBI:15934"/>
        <dbReference type="ChEBI" id="CHEBI:43474"/>
        <dbReference type="ChEBI" id="CHEBI:58201"/>
        <dbReference type="ChEBI" id="CHEBI:58830"/>
        <dbReference type="EC" id="2.5.1.78"/>
    </reaction>
</comment>
<dbReference type="SUPFAM" id="SSF52121">
    <property type="entry name" value="Lumazine synthase"/>
    <property type="match status" value="1"/>
</dbReference>
<comment type="caution">
    <text evidence="8">The sequence shown here is derived from an EMBL/GenBank/DDBJ whole genome shotgun (WGS) entry which is preliminary data.</text>
</comment>
<accession>A0A8G2FFL8</accession>
<feature type="binding site" evidence="7">
    <location>
        <position position="131"/>
    </location>
    <ligand>
        <name>(2S)-2-hydroxy-3-oxobutyl phosphate</name>
        <dbReference type="ChEBI" id="CHEBI:58830"/>
    </ligand>
</feature>
<feature type="binding site" evidence="7">
    <location>
        <begin position="89"/>
        <end position="90"/>
    </location>
    <ligand>
        <name>(2S)-2-hydroxy-3-oxobutyl phosphate</name>
        <dbReference type="ChEBI" id="CHEBI:58830"/>
    </ligand>
</feature>
<organism evidence="8 9">
    <name type="scientific">Acidiphilium rubrum</name>
    <dbReference type="NCBI Taxonomy" id="526"/>
    <lineage>
        <taxon>Bacteria</taxon>
        <taxon>Pseudomonadati</taxon>
        <taxon>Pseudomonadota</taxon>
        <taxon>Alphaproteobacteria</taxon>
        <taxon>Acetobacterales</taxon>
        <taxon>Acidocellaceae</taxon>
        <taxon>Acidiphilium</taxon>
    </lineage>
</organism>
<evidence type="ECO:0000256" key="3">
    <source>
        <dbReference type="ARBA" id="ARBA00012664"/>
    </source>
</evidence>
<dbReference type="EMBL" id="FTNE01000004">
    <property type="protein sequence ID" value="SIQ42202.1"/>
    <property type="molecule type" value="Genomic_DNA"/>
</dbReference>
<dbReference type="CDD" id="cd09209">
    <property type="entry name" value="Lumazine_synthase-I"/>
    <property type="match status" value="1"/>
</dbReference>
<dbReference type="HAMAP" id="MF_00178">
    <property type="entry name" value="Lumazine_synth"/>
    <property type="match status" value="1"/>
</dbReference>
<dbReference type="Gene3D" id="3.40.50.960">
    <property type="entry name" value="Lumazine/riboflavin synthase"/>
    <property type="match status" value="1"/>
</dbReference>
<evidence type="ECO:0000313" key="8">
    <source>
        <dbReference type="EMBL" id="SIQ42202.1"/>
    </source>
</evidence>
<feature type="active site" description="Proton donor" evidence="7">
    <location>
        <position position="92"/>
    </location>
</feature>
<dbReference type="InterPro" id="IPR034964">
    <property type="entry name" value="LS"/>
</dbReference>
<evidence type="ECO:0000256" key="4">
    <source>
        <dbReference type="ARBA" id="ARBA00022619"/>
    </source>
</evidence>
<protein>
    <recommendedName>
        <fullName evidence="3 7">6,7-dimethyl-8-ribityllumazine synthase</fullName>
        <shortName evidence="7">DMRL synthase</shortName>
        <shortName evidence="7">LS</shortName>
        <shortName evidence="7">Lumazine synthase</shortName>
        <ecNumber evidence="3 7">2.5.1.78</ecNumber>
    </recommendedName>
</protein>
<dbReference type="OrthoDB" id="9809709at2"/>
<name>A0A8G2FFL8_ACIRU</name>
<evidence type="ECO:0000256" key="6">
    <source>
        <dbReference type="ARBA" id="ARBA00048785"/>
    </source>
</evidence>
<dbReference type="EC" id="2.5.1.78" evidence="3 7"/>
<dbReference type="PANTHER" id="PTHR21058:SF0">
    <property type="entry name" value="6,7-DIMETHYL-8-RIBITYLLUMAZINE SYNTHASE"/>
    <property type="match status" value="1"/>
</dbReference>
<keyword evidence="9" id="KW-1185">Reference proteome</keyword>
<dbReference type="AlphaFoldDB" id="A0A8G2FFL8"/>
<evidence type="ECO:0000256" key="7">
    <source>
        <dbReference type="HAMAP-Rule" id="MF_00178"/>
    </source>
</evidence>
<dbReference type="Proteomes" id="UP000186308">
    <property type="component" value="Unassembled WGS sequence"/>
</dbReference>
<dbReference type="UniPathway" id="UPA00275">
    <property type="reaction ID" value="UER00404"/>
</dbReference>
<evidence type="ECO:0000313" key="9">
    <source>
        <dbReference type="Proteomes" id="UP000186308"/>
    </source>
</evidence>
<comment type="similarity">
    <text evidence="2 7">Belongs to the DMRL synthase family.</text>
</comment>
<dbReference type="InterPro" id="IPR002180">
    <property type="entry name" value="LS/RS"/>
</dbReference>
<proteinExistence type="inferred from homology"/>
<reference evidence="8 9" key="1">
    <citation type="submission" date="2017-01" db="EMBL/GenBank/DDBJ databases">
        <authorList>
            <person name="Varghese N."/>
            <person name="Submissions S."/>
        </authorList>
    </citation>
    <scope>NUCLEOTIDE SEQUENCE [LARGE SCALE GENOMIC DNA]</scope>
    <source>
        <strain evidence="8 9">ATCC 35905</strain>
    </source>
</reference>
<dbReference type="RefSeq" id="WP_029310575.1">
    <property type="nucleotide sequence ID" value="NZ_FTNE01000004.1"/>
</dbReference>
<dbReference type="Pfam" id="PF00885">
    <property type="entry name" value="DMRL_synthase"/>
    <property type="match status" value="1"/>
</dbReference>
<comment type="pathway">
    <text evidence="1 7">Cofactor biosynthesis; riboflavin biosynthesis; riboflavin from 2-hydroxy-3-oxobutyl phosphate and 5-amino-6-(D-ribitylamino)uracil: step 1/2.</text>
</comment>
<evidence type="ECO:0000256" key="1">
    <source>
        <dbReference type="ARBA" id="ARBA00004917"/>
    </source>
</evidence>
<evidence type="ECO:0000256" key="5">
    <source>
        <dbReference type="ARBA" id="ARBA00022679"/>
    </source>
</evidence>
<comment type="function">
    <text evidence="7">Catalyzes the formation of 6,7-dimethyl-8-ribityllumazine by condensation of 5-amino-6-(D-ribitylamino)uracil with 3,4-dihydroxy-2-butanone 4-phosphate. This is the penultimate step in the biosynthesis of riboflavin.</text>
</comment>
<dbReference type="NCBIfam" id="TIGR00114">
    <property type="entry name" value="lumazine-synth"/>
    <property type="match status" value="1"/>
</dbReference>
<dbReference type="PANTHER" id="PTHR21058">
    <property type="entry name" value="6,7-DIMETHYL-8-RIBITYLLUMAZINE SYNTHASE DMRL SYNTHASE LUMAZINE SYNTHASE"/>
    <property type="match status" value="1"/>
</dbReference>
<keyword evidence="4 7" id="KW-0686">Riboflavin biosynthesis</keyword>
<dbReference type="GO" id="GO:0009349">
    <property type="term" value="C:riboflavin synthase complex"/>
    <property type="evidence" value="ECO:0007669"/>
    <property type="project" value="UniProtKB-UniRule"/>
</dbReference>
<feature type="binding site" evidence="7">
    <location>
        <begin position="59"/>
        <end position="61"/>
    </location>
    <ligand>
        <name>5-amino-6-(D-ribitylamino)uracil</name>
        <dbReference type="ChEBI" id="CHEBI:15934"/>
    </ligand>
</feature>
<dbReference type="InterPro" id="IPR036467">
    <property type="entry name" value="LS/RS_sf"/>
</dbReference>
<feature type="binding site" evidence="7">
    <location>
        <position position="28"/>
    </location>
    <ligand>
        <name>5-amino-6-(D-ribitylamino)uracil</name>
        <dbReference type="ChEBI" id="CHEBI:15934"/>
    </ligand>
</feature>
<dbReference type="GO" id="GO:0000906">
    <property type="term" value="F:6,7-dimethyl-8-ribityllumazine synthase activity"/>
    <property type="evidence" value="ECO:0007669"/>
    <property type="project" value="UniProtKB-UniRule"/>
</dbReference>
<sequence length="160" mass="16464">MSTADALAPIVPVVPGSAPHVLIIRAPYYRDIVDGMTTAAGALLAEANATVETIDVAGAYELPQALRIALRGKQAFDGFVVLGCVVRGETDHYDYICSTAMNGLMNVAVQYGICLGTALLTVDTIAQAEARSAETGSNKGAEAAAACLRQIALARLLGAA</sequence>
<feature type="binding site" evidence="7">
    <location>
        <begin position="84"/>
        <end position="86"/>
    </location>
    <ligand>
        <name>5-amino-6-(D-ribitylamino)uracil</name>
        <dbReference type="ChEBI" id="CHEBI:15934"/>
    </ligand>
</feature>
<keyword evidence="5 7" id="KW-0808">Transferase</keyword>
<evidence type="ECO:0000256" key="2">
    <source>
        <dbReference type="ARBA" id="ARBA00007424"/>
    </source>
</evidence>
<comment type="caution">
    <text evidence="7">Lacks conserved residue(s) required for the propagation of feature annotation.</text>
</comment>
<dbReference type="GO" id="GO:0005829">
    <property type="term" value="C:cytosol"/>
    <property type="evidence" value="ECO:0007669"/>
    <property type="project" value="TreeGrafter"/>
</dbReference>
<dbReference type="GO" id="GO:0009231">
    <property type="term" value="P:riboflavin biosynthetic process"/>
    <property type="evidence" value="ECO:0007669"/>
    <property type="project" value="UniProtKB-UniRule"/>
</dbReference>
<gene>
    <name evidence="7" type="primary">ribH</name>
    <name evidence="8" type="ORF">SAMN05421828_104182</name>
</gene>